<feature type="region of interest" description="Disordered" evidence="1">
    <location>
        <begin position="1"/>
        <end position="255"/>
    </location>
</feature>
<dbReference type="InParanoid" id="A0A2Y9FW52"/>
<feature type="compositionally biased region" description="Basic and acidic residues" evidence="1">
    <location>
        <begin position="72"/>
        <end position="82"/>
    </location>
</feature>
<accession>A0A2Y9FW52</accession>
<feature type="region of interest" description="Disordered" evidence="1">
    <location>
        <begin position="281"/>
        <end position="372"/>
    </location>
</feature>
<dbReference type="GeneID" id="105756202"/>
<reference evidence="3" key="1">
    <citation type="submission" date="2025-08" db="UniProtKB">
        <authorList>
            <consortium name="RefSeq"/>
        </authorList>
    </citation>
    <scope>IDENTIFICATION</scope>
</reference>
<dbReference type="RefSeq" id="XP_012410494.1">
    <property type="nucleotide sequence ID" value="XM_012555040.1"/>
</dbReference>
<feature type="compositionally biased region" description="Pro residues" evidence="1">
    <location>
        <begin position="182"/>
        <end position="210"/>
    </location>
</feature>
<evidence type="ECO:0000256" key="1">
    <source>
        <dbReference type="SAM" id="MobiDB-lite"/>
    </source>
</evidence>
<evidence type="ECO:0000313" key="2">
    <source>
        <dbReference type="Proteomes" id="UP000248480"/>
    </source>
</evidence>
<dbReference type="KEGG" id="tmu:105756202"/>
<feature type="compositionally biased region" description="Polar residues" evidence="1">
    <location>
        <begin position="22"/>
        <end position="46"/>
    </location>
</feature>
<protein>
    <submittedName>
        <fullName evidence="3">Formin-like protein 5</fullName>
    </submittedName>
</protein>
<proteinExistence type="predicted"/>
<evidence type="ECO:0000313" key="3">
    <source>
        <dbReference type="RefSeq" id="XP_012410494.1"/>
    </source>
</evidence>
<keyword evidence="2" id="KW-1185">Reference proteome</keyword>
<feature type="compositionally biased region" description="Pro residues" evidence="1">
    <location>
        <begin position="334"/>
        <end position="351"/>
    </location>
</feature>
<dbReference type="Proteomes" id="UP000248480">
    <property type="component" value="Unplaced"/>
</dbReference>
<name>A0A2Y9FW52_TRIMA</name>
<gene>
    <name evidence="3" type="primary">LOC105756202</name>
</gene>
<dbReference type="AlphaFoldDB" id="A0A2Y9FW52"/>
<feature type="compositionally biased region" description="Low complexity" evidence="1">
    <location>
        <begin position="130"/>
        <end position="140"/>
    </location>
</feature>
<sequence>MVKSTSRTRSPRIFRKDLEQPRANNYSQEGRSAPSQQGSSHPTETQGGADVGAATTSQIQQRAFPSPASLAKEAETRGEGRPRGVAWPLRTASPANRIPRRRRNSDFTPPSLPRPESTRGRPPTRPPPQQARARPPARGPAHLRRTGGGLRQTALSARPAPPLPPQSHARAGPAPERRRESPPPPRAPGLRSPPPPAPRATPLRPPPPLTHPHTSRPPSLREAGEVSPPKNTHPRVRRYPPPKLSPHPRPLASVLSPQSCFSRSSLCVPLSVSLGLSREALRTARGAGPPKRTGSLLSTKKRPQTPREDSTSSRHRPQHPPVKDSANRYAPSADSPPLPTGPTSRLPPPPVIALEGGYPGLSHRPKKRGGCVSNWQATGNLFLGPPTLSSLLNPAETARNERWQQVGLTPRMVQSREATAANCELHKTGCRKSSQLDKENHIEPKPEVDCLCRRRPARPLQFAPASRLAACRRPPSRLTGALLAPLPDR</sequence>
<organism evidence="2 3">
    <name type="scientific">Trichechus manatus latirostris</name>
    <name type="common">Florida manatee</name>
    <dbReference type="NCBI Taxonomy" id="127582"/>
    <lineage>
        <taxon>Eukaryota</taxon>
        <taxon>Metazoa</taxon>
        <taxon>Chordata</taxon>
        <taxon>Craniata</taxon>
        <taxon>Vertebrata</taxon>
        <taxon>Euteleostomi</taxon>
        <taxon>Mammalia</taxon>
        <taxon>Eutheria</taxon>
        <taxon>Afrotheria</taxon>
        <taxon>Sirenia</taxon>
        <taxon>Trichechidae</taxon>
        <taxon>Trichechus</taxon>
    </lineage>
</organism>
<feature type="compositionally biased region" description="Polar residues" evidence="1">
    <location>
        <begin position="54"/>
        <end position="63"/>
    </location>
</feature>